<dbReference type="EMBL" id="DXEV01000207">
    <property type="protein sequence ID" value="HIX57866.1"/>
    <property type="molecule type" value="Genomic_DNA"/>
</dbReference>
<evidence type="ECO:0000259" key="2">
    <source>
        <dbReference type="Pfam" id="PF14239"/>
    </source>
</evidence>
<evidence type="ECO:0000313" key="3">
    <source>
        <dbReference type="EMBL" id="HIX57866.1"/>
    </source>
</evidence>
<gene>
    <name evidence="3" type="ORF">H9850_10415</name>
</gene>
<dbReference type="Proteomes" id="UP000886829">
    <property type="component" value="Unassembled WGS sequence"/>
</dbReference>
<feature type="domain" description="RRXRR" evidence="2">
    <location>
        <begin position="12"/>
        <end position="183"/>
    </location>
</feature>
<evidence type="ECO:0000313" key="4">
    <source>
        <dbReference type="Proteomes" id="UP000886829"/>
    </source>
</evidence>
<organism evidence="3 4">
    <name type="scientific">Candidatus Anaerobiospirillum pullistercoris</name>
    <dbReference type="NCBI Taxonomy" id="2838452"/>
    <lineage>
        <taxon>Bacteria</taxon>
        <taxon>Pseudomonadati</taxon>
        <taxon>Pseudomonadota</taxon>
        <taxon>Gammaproteobacteria</taxon>
        <taxon>Aeromonadales</taxon>
        <taxon>Succinivibrionaceae</taxon>
        <taxon>Anaerobiospirillum</taxon>
    </lineage>
</organism>
<sequence length="183" mass="19994">MPNNSNAKQAKVFVLNMRGEPLMPCSSSKARKLLQADKAVVKKKDPFTIQLKIATGENRQPITLEVDPSASSVGFRAATEKDVLYAAEVKLQPNASKPTAPRGEQHRARQGRNKRYGADRSNNRARGKRKGGMEPSVEQKVSRTMSRIEAVKKILPVSSIVVDGASADTQHSQNSGVSDKEKQ</sequence>
<feature type="region of interest" description="Disordered" evidence="1">
    <location>
        <begin position="91"/>
        <end position="144"/>
    </location>
</feature>
<reference evidence="3" key="1">
    <citation type="journal article" date="2021" name="PeerJ">
        <title>Extensive microbial diversity within the chicken gut microbiome revealed by metagenomics and culture.</title>
        <authorList>
            <person name="Gilroy R."/>
            <person name="Ravi A."/>
            <person name="Getino M."/>
            <person name="Pursley I."/>
            <person name="Horton D.L."/>
            <person name="Alikhan N.F."/>
            <person name="Baker D."/>
            <person name="Gharbi K."/>
            <person name="Hall N."/>
            <person name="Watson M."/>
            <person name="Adriaenssens E.M."/>
            <person name="Foster-Nyarko E."/>
            <person name="Jarju S."/>
            <person name="Secka A."/>
            <person name="Antonio M."/>
            <person name="Oren A."/>
            <person name="Chaudhuri R.R."/>
            <person name="La Ragione R."/>
            <person name="Hildebrand F."/>
            <person name="Pallen M.J."/>
        </authorList>
    </citation>
    <scope>NUCLEOTIDE SEQUENCE</scope>
    <source>
        <strain evidence="3">USASDec5-558</strain>
    </source>
</reference>
<accession>A0A9D2B2A8</accession>
<reference evidence="3" key="2">
    <citation type="submission" date="2021-04" db="EMBL/GenBank/DDBJ databases">
        <authorList>
            <person name="Gilroy R."/>
        </authorList>
    </citation>
    <scope>NUCLEOTIDE SEQUENCE</scope>
    <source>
        <strain evidence="3">USASDec5-558</strain>
    </source>
</reference>
<dbReference type="InterPro" id="IPR025938">
    <property type="entry name" value="RRXRR_dom"/>
</dbReference>
<dbReference type="Pfam" id="PF14239">
    <property type="entry name" value="RRXRR"/>
    <property type="match status" value="1"/>
</dbReference>
<proteinExistence type="predicted"/>
<protein>
    <submittedName>
        <fullName evidence="3">RRXRR domain-containing protein</fullName>
    </submittedName>
</protein>
<comment type="caution">
    <text evidence="3">The sequence shown here is derived from an EMBL/GenBank/DDBJ whole genome shotgun (WGS) entry which is preliminary data.</text>
</comment>
<dbReference type="AlphaFoldDB" id="A0A9D2B2A8"/>
<evidence type="ECO:0000256" key="1">
    <source>
        <dbReference type="SAM" id="MobiDB-lite"/>
    </source>
</evidence>
<name>A0A9D2B2A8_9GAMM</name>